<dbReference type="GO" id="GO:0016787">
    <property type="term" value="F:hydrolase activity"/>
    <property type="evidence" value="ECO:0007669"/>
    <property type="project" value="UniProtKB-KW"/>
</dbReference>
<dbReference type="InterPro" id="IPR022712">
    <property type="entry name" value="Beta_Casp"/>
</dbReference>
<dbReference type="InterPro" id="IPR036866">
    <property type="entry name" value="RibonucZ/Hydroxyglut_hydro"/>
</dbReference>
<dbReference type="Gene3D" id="3.60.15.10">
    <property type="entry name" value="Ribonuclease Z/Hydroxyacylglutathione hydrolase-like"/>
    <property type="match status" value="1"/>
</dbReference>
<dbReference type="EMBL" id="ABYU02000014">
    <property type="protein sequence ID" value="EEX21940.1"/>
    <property type="molecule type" value="Genomic_DNA"/>
</dbReference>
<dbReference type="KEGG" id="bhan:CGC63_10135"/>
<dbReference type="Pfam" id="PF07521">
    <property type="entry name" value="RMMBL"/>
    <property type="match status" value="1"/>
</dbReference>
<dbReference type="Proteomes" id="UP000003755">
    <property type="component" value="Unassembled WGS sequence"/>
</dbReference>
<dbReference type="InterPro" id="IPR001279">
    <property type="entry name" value="Metallo-B-lactamas"/>
</dbReference>
<dbReference type="PANTHER" id="PTHR11203">
    <property type="entry name" value="CLEAVAGE AND POLYADENYLATION SPECIFICITY FACTOR FAMILY MEMBER"/>
    <property type="match status" value="1"/>
</dbReference>
<dbReference type="STRING" id="537007.BLAHAN_05298"/>
<gene>
    <name evidence="4" type="ORF">BLAHAN_05298</name>
</gene>
<evidence type="ECO:0000313" key="5">
    <source>
        <dbReference type="Proteomes" id="UP000003755"/>
    </source>
</evidence>
<sequence>MAKKNTVSINVIGGNAEDVTGSASLITFDNLLILFEFGLIQKGKNIYENYCYNRELIGKVKASKIDYIIVGHTHADHIALIPALYAKGCTAKIIVPKGSYDIMKEMWLDCAYINQRDCDILTAQKEKVFYPFYANEDVYAALNNVIEVEMNNKYSVTDSFHLRFVPAGHILFSAQTELFFTKSNHTKKVLFTSDLGNLNLKNHKLFVEEFEPVINADIVIGEATYASAERTSSKKTLKKDMEKIKTIISQYCVDYKKRVLIPCFALDRLPYMMWILYSLFGTDENFNIPICIDSPLGIRLLRAYKKNIPEEMQQDFSNMLKWKNFKFIEESEDSKAAIADDKSKVILASAGMLTAGRSVKWTQSILPSYMDCIMFIGYCATNTLAYKIKNFSDRSTVSIAGKEINNKASIVDLKSFSSHMQHYDLLNYYSNINAQKIYLIHSNQNDKIQFKEELQNEISRKNKTTKVVAVNRSTVINI</sequence>
<name>C9L7D5_BLAHA</name>
<evidence type="ECO:0000259" key="2">
    <source>
        <dbReference type="SMART" id="SM00849"/>
    </source>
</evidence>
<dbReference type="InterPro" id="IPR011108">
    <property type="entry name" value="RMMBL"/>
</dbReference>
<evidence type="ECO:0000259" key="3">
    <source>
        <dbReference type="SMART" id="SM01027"/>
    </source>
</evidence>
<organism evidence="4 5">
    <name type="scientific">Blautia hansenii DSM 20583</name>
    <dbReference type="NCBI Taxonomy" id="537007"/>
    <lineage>
        <taxon>Bacteria</taxon>
        <taxon>Bacillati</taxon>
        <taxon>Bacillota</taxon>
        <taxon>Clostridia</taxon>
        <taxon>Lachnospirales</taxon>
        <taxon>Lachnospiraceae</taxon>
        <taxon>Blautia</taxon>
    </lineage>
</organism>
<dbReference type="CDD" id="cd16295">
    <property type="entry name" value="TTHA0252-CPSF-like_MBL-fold"/>
    <property type="match status" value="1"/>
</dbReference>
<reference evidence="4" key="1">
    <citation type="submission" date="2009-09" db="EMBL/GenBank/DDBJ databases">
        <authorList>
            <person name="Weinstock G."/>
            <person name="Sodergren E."/>
            <person name="Clifton S."/>
            <person name="Fulton L."/>
            <person name="Fulton B."/>
            <person name="Courtney L."/>
            <person name="Fronick C."/>
            <person name="Harrison M."/>
            <person name="Strong C."/>
            <person name="Farmer C."/>
            <person name="Delahaunty K."/>
            <person name="Markovic C."/>
            <person name="Hall O."/>
            <person name="Minx P."/>
            <person name="Tomlinson C."/>
            <person name="Mitreva M."/>
            <person name="Nelson J."/>
            <person name="Hou S."/>
            <person name="Wollam A."/>
            <person name="Pepin K.H."/>
            <person name="Johnson M."/>
            <person name="Bhonagiri V."/>
            <person name="Nash W.E."/>
            <person name="Warren W."/>
            <person name="Chinwalla A."/>
            <person name="Mardis E.R."/>
            <person name="Wilson R.K."/>
        </authorList>
    </citation>
    <scope>NUCLEOTIDE SEQUENCE [LARGE SCALE GENOMIC DNA]</scope>
    <source>
        <strain evidence="4">DSM 20583</strain>
    </source>
</reference>
<protein>
    <submittedName>
        <fullName evidence="4">Metallo-beta-lactamase family protein</fullName>
    </submittedName>
</protein>
<evidence type="ECO:0000256" key="1">
    <source>
        <dbReference type="ARBA" id="ARBA00022801"/>
    </source>
</evidence>
<feature type="domain" description="Metallo-beta-lactamase" evidence="2">
    <location>
        <begin position="20"/>
        <end position="251"/>
    </location>
</feature>
<comment type="caution">
    <text evidence="4">The sequence shown here is derived from an EMBL/GenBank/DDBJ whole genome shotgun (WGS) entry which is preliminary data.</text>
</comment>
<dbReference type="RefSeq" id="WP_003020190.1">
    <property type="nucleotide sequence ID" value="NZ_CP022413.2"/>
</dbReference>
<dbReference type="PANTHER" id="PTHR11203:SF37">
    <property type="entry name" value="INTEGRATOR COMPLEX SUBUNIT 11"/>
    <property type="match status" value="1"/>
</dbReference>
<dbReference type="Gene3D" id="3.40.50.10890">
    <property type="match status" value="1"/>
</dbReference>
<dbReference type="Pfam" id="PF10996">
    <property type="entry name" value="Beta-Casp"/>
    <property type="match status" value="1"/>
</dbReference>
<dbReference type="SMART" id="SM01027">
    <property type="entry name" value="Beta-Casp"/>
    <property type="match status" value="1"/>
</dbReference>
<dbReference type="SMART" id="SM00849">
    <property type="entry name" value="Lactamase_B"/>
    <property type="match status" value="1"/>
</dbReference>
<dbReference type="SUPFAM" id="SSF56281">
    <property type="entry name" value="Metallo-hydrolase/oxidoreductase"/>
    <property type="match status" value="1"/>
</dbReference>
<dbReference type="eggNOG" id="COG1236">
    <property type="taxonomic scope" value="Bacteria"/>
</dbReference>
<dbReference type="HOGENOM" id="CLU_009673_5_2_9"/>
<feature type="domain" description="Beta-Casp" evidence="3">
    <location>
        <begin position="272"/>
        <end position="388"/>
    </location>
</feature>
<dbReference type="InterPro" id="IPR050698">
    <property type="entry name" value="MBL"/>
</dbReference>
<keyword evidence="1" id="KW-0378">Hydrolase</keyword>
<proteinExistence type="predicted"/>
<dbReference type="AlphaFoldDB" id="C9L7D5"/>
<keyword evidence="5" id="KW-1185">Reference proteome</keyword>
<dbReference type="GO" id="GO:0004521">
    <property type="term" value="F:RNA endonuclease activity"/>
    <property type="evidence" value="ECO:0007669"/>
    <property type="project" value="TreeGrafter"/>
</dbReference>
<evidence type="ECO:0000313" key="4">
    <source>
        <dbReference type="EMBL" id="EEX21940.1"/>
    </source>
</evidence>
<accession>C9L7D5</accession>